<reference evidence="3 4" key="1">
    <citation type="submission" date="2015-02" db="EMBL/GenBank/DDBJ databases">
        <title>Pseudomonas helleri sp. nov. and Pseudomonas weihenstephanensis sp. nov., isolated from raw cows milk.</title>
        <authorList>
            <person name="von Neubeck M."/>
            <person name="Huptas C."/>
            <person name="Wenning M."/>
            <person name="Scherer S."/>
        </authorList>
    </citation>
    <scope>NUCLEOTIDE SEQUENCE [LARGE SCALE GENOMIC DNA]</scope>
    <source>
        <strain evidence="3 4">DSM 29166</strain>
    </source>
</reference>
<feature type="region of interest" description="Disordered" evidence="1">
    <location>
        <begin position="103"/>
        <end position="144"/>
    </location>
</feature>
<organism evidence="3 4">
    <name type="scientific">Pseudomonas weihenstephanensis</name>
    <dbReference type="NCBI Taxonomy" id="1608994"/>
    <lineage>
        <taxon>Bacteria</taxon>
        <taxon>Pseudomonadati</taxon>
        <taxon>Pseudomonadota</taxon>
        <taxon>Gammaproteobacteria</taxon>
        <taxon>Pseudomonadales</taxon>
        <taxon>Pseudomonadaceae</taxon>
        <taxon>Pseudomonas</taxon>
    </lineage>
</organism>
<proteinExistence type="predicted"/>
<keyword evidence="2" id="KW-0472">Membrane</keyword>
<dbReference type="EMBL" id="JYLF01000007">
    <property type="protein sequence ID" value="KMN12717.1"/>
    <property type="molecule type" value="Genomic_DNA"/>
</dbReference>
<name>A0A0J6IKQ6_9PSED</name>
<feature type="transmembrane region" description="Helical" evidence="2">
    <location>
        <begin position="30"/>
        <end position="49"/>
    </location>
</feature>
<accession>A0A0J6IKQ6</accession>
<keyword evidence="2" id="KW-0812">Transmembrane</keyword>
<dbReference type="AlphaFoldDB" id="A0A0J6IKQ6"/>
<feature type="region of interest" description="Disordered" evidence="1">
    <location>
        <begin position="60"/>
        <end position="85"/>
    </location>
</feature>
<gene>
    <name evidence="3" type="ORF">TU86_17090</name>
</gene>
<evidence type="ECO:0000313" key="3">
    <source>
        <dbReference type="EMBL" id="KMN12717.1"/>
    </source>
</evidence>
<evidence type="ECO:0000313" key="4">
    <source>
        <dbReference type="Proteomes" id="UP000036325"/>
    </source>
</evidence>
<dbReference type="PATRIC" id="fig|1608994.3.peg.4104"/>
<evidence type="ECO:0000256" key="1">
    <source>
        <dbReference type="SAM" id="MobiDB-lite"/>
    </source>
</evidence>
<feature type="region of interest" description="Disordered" evidence="1">
    <location>
        <begin position="1"/>
        <end position="21"/>
    </location>
</feature>
<dbReference type="Proteomes" id="UP000036325">
    <property type="component" value="Unassembled WGS sequence"/>
</dbReference>
<evidence type="ECO:0000256" key="2">
    <source>
        <dbReference type="SAM" id="Phobius"/>
    </source>
</evidence>
<keyword evidence="2" id="KW-1133">Transmembrane helix</keyword>
<feature type="compositionally biased region" description="Polar residues" evidence="1">
    <location>
        <begin position="64"/>
        <end position="80"/>
    </location>
</feature>
<feature type="compositionally biased region" description="Polar residues" evidence="1">
    <location>
        <begin position="129"/>
        <end position="143"/>
    </location>
</feature>
<protein>
    <submittedName>
        <fullName evidence="3">Uncharacterized protein</fullName>
    </submittedName>
</protein>
<sequence>MLADAQEGSTPNIRPINNAGQSSTRSRKTLYIWLSIIALTLATGVAWVFDSAPQVAENPAEAYTVSSTDAPDHSPSMSEQTPPPMISESAQIFNEAPTEQPTNLISTTRASPPPNKTPPTQAAKPYYTTPASRSANSTASSPRASDVDVLIALMSYIESPDNELPPPTRKALQERIKACPAANTEAGIDCRQRICADLSGSVSLCPSP</sequence>
<comment type="caution">
    <text evidence="3">The sequence shown here is derived from an EMBL/GenBank/DDBJ whole genome shotgun (WGS) entry which is preliminary data.</text>
</comment>